<feature type="region of interest" description="Disordered" evidence="1">
    <location>
        <begin position="29"/>
        <end position="89"/>
    </location>
</feature>
<gene>
    <name evidence="2" type="ORF">AAF712_003333</name>
</gene>
<feature type="compositionally biased region" description="Polar residues" evidence="1">
    <location>
        <begin position="37"/>
        <end position="57"/>
    </location>
</feature>
<keyword evidence="3" id="KW-1185">Reference proteome</keyword>
<evidence type="ECO:0000256" key="1">
    <source>
        <dbReference type="SAM" id="MobiDB-lite"/>
    </source>
</evidence>
<feature type="compositionally biased region" description="Polar residues" evidence="1">
    <location>
        <begin position="67"/>
        <end position="81"/>
    </location>
</feature>
<name>A0ABR3A6S3_9AGAR</name>
<organism evidence="2 3">
    <name type="scientific">Marasmius tenuissimus</name>
    <dbReference type="NCBI Taxonomy" id="585030"/>
    <lineage>
        <taxon>Eukaryota</taxon>
        <taxon>Fungi</taxon>
        <taxon>Dikarya</taxon>
        <taxon>Basidiomycota</taxon>
        <taxon>Agaricomycotina</taxon>
        <taxon>Agaricomycetes</taxon>
        <taxon>Agaricomycetidae</taxon>
        <taxon>Agaricales</taxon>
        <taxon>Marasmiineae</taxon>
        <taxon>Marasmiaceae</taxon>
        <taxon>Marasmius</taxon>
    </lineage>
</organism>
<evidence type="ECO:0000313" key="2">
    <source>
        <dbReference type="EMBL" id="KAL0069675.1"/>
    </source>
</evidence>
<accession>A0ABR3A6S3</accession>
<dbReference type="EMBL" id="JBBXMP010000011">
    <property type="protein sequence ID" value="KAL0069675.1"/>
    <property type="molecule type" value="Genomic_DNA"/>
</dbReference>
<comment type="caution">
    <text evidence="2">The sequence shown here is derived from an EMBL/GenBank/DDBJ whole genome shotgun (WGS) entry which is preliminary data.</text>
</comment>
<proteinExistence type="predicted"/>
<reference evidence="2 3" key="1">
    <citation type="submission" date="2024-05" db="EMBL/GenBank/DDBJ databases">
        <title>A draft genome resource for the thread blight pathogen Marasmius tenuissimus strain MS-2.</title>
        <authorList>
            <person name="Yulfo-Soto G.E."/>
            <person name="Baruah I.K."/>
            <person name="Amoako-Attah I."/>
            <person name="Bukari Y."/>
            <person name="Meinhardt L.W."/>
            <person name="Bailey B.A."/>
            <person name="Cohen S.P."/>
        </authorList>
    </citation>
    <scope>NUCLEOTIDE SEQUENCE [LARGE SCALE GENOMIC DNA]</scope>
    <source>
        <strain evidence="2 3">MS-2</strain>
    </source>
</reference>
<evidence type="ECO:0000313" key="3">
    <source>
        <dbReference type="Proteomes" id="UP001437256"/>
    </source>
</evidence>
<protein>
    <submittedName>
        <fullName evidence="2">Uncharacterized protein</fullName>
    </submittedName>
</protein>
<sequence>MAEYPYTTSSNRDILTSVITIGQLPQVKDLLKRPRSPGTTGQYTTKSGQGPSDSQTVPVEDLRSLFYTGSSGNESATNDTLIQPGPLPYHGSSVPPSLTISNSANVLPSMHSVDVDPFDPISASTGGETGSDDPMNNFAAANEYMLQQPDNMWYTQATTSDSPSGNFEFTQEDLNTFMANVDDIVNGAIDYRWFEGVSV</sequence>
<dbReference type="Proteomes" id="UP001437256">
    <property type="component" value="Unassembled WGS sequence"/>
</dbReference>